<feature type="transmembrane region" description="Helical" evidence="1">
    <location>
        <begin position="51"/>
        <end position="69"/>
    </location>
</feature>
<organism evidence="2 3">
    <name type="scientific">Phtheirospermum japonicum</name>
    <dbReference type="NCBI Taxonomy" id="374723"/>
    <lineage>
        <taxon>Eukaryota</taxon>
        <taxon>Viridiplantae</taxon>
        <taxon>Streptophyta</taxon>
        <taxon>Embryophyta</taxon>
        <taxon>Tracheophyta</taxon>
        <taxon>Spermatophyta</taxon>
        <taxon>Magnoliopsida</taxon>
        <taxon>eudicotyledons</taxon>
        <taxon>Gunneridae</taxon>
        <taxon>Pentapetalae</taxon>
        <taxon>asterids</taxon>
        <taxon>lamiids</taxon>
        <taxon>Lamiales</taxon>
        <taxon>Orobanchaceae</taxon>
        <taxon>Orobanchaceae incertae sedis</taxon>
        <taxon>Phtheirospermum</taxon>
    </lineage>
</organism>
<keyword evidence="3" id="KW-1185">Reference proteome</keyword>
<sequence length="126" mass="14469">MQKLFFEFLKYFDRRDALIRLNGEMEANSQSNVPETKIKLSGHARIAKHSLILRLIIPVLVVITLLILGEKLRENLRVYTRAAPWTHPTLEKYPNTGIVVVPRIPLILDALQLLMLLMMTDNAPII</sequence>
<evidence type="ECO:0000313" key="3">
    <source>
        <dbReference type="Proteomes" id="UP000653305"/>
    </source>
</evidence>
<evidence type="ECO:0000256" key="1">
    <source>
        <dbReference type="SAM" id="Phobius"/>
    </source>
</evidence>
<dbReference type="AlphaFoldDB" id="A0A830DKL7"/>
<keyword evidence="1" id="KW-1133">Transmembrane helix</keyword>
<keyword evidence="1" id="KW-0472">Membrane</keyword>
<reference evidence="2" key="1">
    <citation type="submission" date="2020-07" db="EMBL/GenBank/DDBJ databases">
        <title>Ethylene signaling mediates host invasion by parasitic plants.</title>
        <authorList>
            <person name="Yoshida S."/>
        </authorList>
    </citation>
    <scope>NUCLEOTIDE SEQUENCE</scope>
    <source>
        <strain evidence="2">Okayama</strain>
    </source>
</reference>
<gene>
    <name evidence="2" type="ORF">PHJA_002790200</name>
</gene>
<accession>A0A830DKL7</accession>
<keyword evidence="1" id="KW-0812">Transmembrane</keyword>
<dbReference type="EMBL" id="BMAC01001243">
    <property type="protein sequence ID" value="GFQ06462.1"/>
    <property type="molecule type" value="Genomic_DNA"/>
</dbReference>
<name>A0A830DKL7_9LAMI</name>
<proteinExistence type="predicted"/>
<evidence type="ECO:0000313" key="2">
    <source>
        <dbReference type="EMBL" id="GFQ06462.1"/>
    </source>
</evidence>
<dbReference type="Proteomes" id="UP000653305">
    <property type="component" value="Unassembled WGS sequence"/>
</dbReference>
<comment type="caution">
    <text evidence="2">The sequence shown here is derived from an EMBL/GenBank/DDBJ whole genome shotgun (WGS) entry which is preliminary data.</text>
</comment>
<protein>
    <submittedName>
        <fullName evidence="2">Uncharacterized protein</fullName>
    </submittedName>
</protein>